<dbReference type="Proteomes" id="UP000181951">
    <property type="component" value="Unassembled WGS sequence"/>
</dbReference>
<evidence type="ECO:0000256" key="1">
    <source>
        <dbReference type="SAM" id="MobiDB-lite"/>
    </source>
</evidence>
<dbReference type="AlphaFoldDB" id="A0A1H8EDP1"/>
<name>A0A1H8EDP1_9ACTN</name>
<feature type="region of interest" description="Disordered" evidence="1">
    <location>
        <begin position="1"/>
        <end position="21"/>
    </location>
</feature>
<reference evidence="2 3" key="1">
    <citation type="submission" date="2016-10" db="EMBL/GenBank/DDBJ databases">
        <authorList>
            <person name="de Groot N.N."/>
        </authorList>
    </citation>
    <scope>NUCLEOTIDE SEQUENCE [LARGE SCALE GENOMIC DNA]</scope>
    <source>
        <strain evidence="2 3">CGMCC 4.2026</strain>
    </source>
</reference>
<dbReference type="EMBL" id="FODD01000002">
    <property type="protein sequence ID" value="SEN17691.1"/>
    <property type="molecule type" value="Genomic_DNA"/>
</dbReference>
<protein>
    <submittedName>
        <fullName evidence="2">Uncharacterized protein</fullName>
    </submittedName>
</protein>
<proteinExistence type="predicted"/>
<keyword evidence="3" id="KW-1185">Reference proteome</keyword>
<dbReference type="RefSeq" id="WP_069462992.1">
    <property type="nucleotide sequence ID" value="NZ_FODD01000002.1"/>
</dbReference>
<organism evidence="2 3">
    <name type="scientific">Actinacidiphila rubida</name>
    <dbReference type="NCBI Taxonomy" id="310780"/>
    <lineage>
        <taxon>Bacteria</taxon>
        <taxon>Bacillati</taxon>
        <taxon>Actinomycetota</taxon>
        <taxon>Actinomycetes</taxon>
        <taxon>Kitasatosporales</taxon>
        <taxon>Streptomycetaceae</taxon>
        <taxon>Actinacidiphila</taxon>
    </lineage>
</organism>
<dbReference type="OrthoDB" id="4800194at2"/>
<dbReference type="STRING" id="310780.SAMN05216267_1002153"/>
<evidence type="ECO:0000313" key="2">
    <source>
        <dbReference type="EMBL" id="SEN17691.1"/>
    </source>
</evidence>
<gene>
    <name evidence="2" type="ORF">SAMN05216267_1002153</name>
</gene>
<evidence type="ECO:0000313" key="3">
    <source>
        <dbReference type="Proteomes" id="UP000181951"/>
    </source>
</evidence>
<accession>A0A1H8EDP1</accession>
<sequence length="330" mass="34083">MKVFGTRGRPRGTGGSAHTRRDLTAGGAAALLLAAAVSGCTSASGGHPAAAGSPLAAVSPLPVTTAAAPSRPSDIVLPIAPYLFTDAQTSRLVAAHAELIAACMKRYGFAYQVATASAPHGQLPANESRYGVMTPEQARYGYHFMAVEMKLQQAGAVPAVHPPKVTPAMAAVLSGTAAGPVNGRSVPSGGCNAEATAELGGKDGRYGNPDIAETIQADSFTRSQADARVRKAFAAWSSCMRTRGYHYKDPDAADNDPRWAASAQPSGAEIATAQADVACKRRSDVVGVWSSVESGYQGAAIKADAESLRHAQVTMQQELRIAATVLRPSR</sequence>